<organism evidence="4 5">
    <name type="scientific">SAR86 cluster bacterium</name>
    <dbReference type="NCBI Taxonomy" id="2030880"/>
    <lineage>
        <taxon>Bacteria</taxon>
        <taxon>Pseudomonadati</taxon>
        <taxon>Pseudomonadota</taxon>
        <taxon>Gammaproteobacteria</taxon>
        <taxon>SAR86 cluster</taxon>
    </lineage>
</organism>
<dbReference type="Proteomes" id="UP000754644">
    <property type="component" value="Unassembled WGS sequence"/>
</dbReference>
<dbReference type="CDD" id="cd01097">
    <property type="entry name" value="Tetrahydromethanopterin_reductase"/>
    <property type="match status" value="1"/>
</dbReference>
<feature type="domain" description="Luciferase-like" evidence="3">
    <location>
        <begin position="20"/>
        <end position="249"/>
    </location>
</feature>
<protein>
    <submittedName>
        <fullName evidence="4">LLM class flavin-dependent oxidoreductase</fullName>
    </submittedName>
</protein>
<dbReference type="GO" id="GO:0004497">
    <property type="term" value="F:monooxygenase activity"/>
    <property type="evidence" value="ECO:0007669"/>
    <property type="project" value="UniProtKB-KW"/>
</dbReference>
<dbReference type="Gene3D" id="3.20.20.30">
    <property type="entry name" value="Luciferase-like domain"/>
    <property type="match status" value="1"/>
</dbReference>
<evidence type="ECO:0000313" key="5">
    <source>
        <dbReference type="Proteomes" id="UP000754644"/>
    </source>
</evidence>
<dbReference type="AlphaFoldDB" id="A0A972VXE6"/>
<dbReference type="SUPFAM" id="SSF51679">
    <property type="entry name" value="Bacterial luciferase-like"/>
    <property type="match status" value="1"/>
</dbReference>
<evidence type="ECO:0000256" key="1">
    <source>
        <dbReference type="ARBA" id="ARBA00023002"/>
    </source>
</evidence>
<gene>
    <name evidence="4" type="ORF">HQ497_11875</name>
</gene>
<dbReference type="GO" id="GO:0005829">
    <property type="term" value="C:cytosol"/>
    <property type="evidence" value="ECO:0007669"/>
    <property type="project" value="TreeGrafter"/>
</dbReference>
<evidence type="ECO:0000256" key="2">
    <source>
        <dbReference type="ARBA" id="ARBA00023033"/>
    </source>
</evidence>
<dbReference type="GO" id="GO:0016705">
    <property type="term" value="F:oxidoreductase activity, acting on paired donors, with incorporation or reduction of molecular oxygen"/>
    <property type="evidence" value="ECO:0007669"/>
    <property type="project" value="InterPro"/>
</dbReference>
<dbReference type="InterPro" id="IPR036661">
    <property type="entry name" value="Luciferase-like_sf"/>
</dbReference>
<name>A0A972VXE6_9GAMM</name>
<dbReference type="InterPro" id="IPR050766">
    <property type="entry name" value="Bact_Lucif_Oxidored"/>
</dbReference>
<keyword evidence="1" id="KW-0560">Oxidoreductase</keyword>
<sequence>MHKSLEIAVTPWSMGTLGIASELTDQAVIAEKMGCHSFWLPESHFGDTRSIPSPLTLLAAVAACTSKIKLGSTSYLLPIRHPLQAAEEVAVLDRLSGGRVILGVGRGTQQAMFDAFDVPTKDKRSRFAANLETMTRAWRGEPIGWDNSTSAPRPITLAPLPVQSPHPPIWVAAFGPLALKQAGSLGFPYLASPIETLETLSQNYARHRQFATAAGHAPTTTVPIMRTVFMSHRVAECRQVKAAMAASSPHSMRDQTADIDDWSIIGDPSFVRDKIDEYRDRLGVTHMIVRGRVPGVTDQTWLSSLEKLVAAQ</sequence>
<dbReference type="Pfam" id="PF00296">
    <property type="entry name" value="Bac_luciferase"/>
    <property type="match status" value="1"/>
</dbReference>
<evidence type="ECO:0000313" key="4">
    <source>
        <dbReference type="EMBL" id="NQV66050.1"/>
    </source>
</evidence>
<dbReference type="PANTHER" id="PTHR30137">
    <property type="entry name" value="LUCIFERASE-LIKE MONOOXYGENASE"/>
    <property type="match status" value="1"/>
</dbReference>
<dbReference type="EMBL" id="JABMOJ010000449">
    <property type="protein sequence ID" value="NQV66050.1"/>
    <property type="molecule type" value="Genomic_DNA"/>
</dbReference>
<comment type="caution">
    <text evidence="4">The sequence shown here is derived from an EMBL/GenBank/DDBJ whole genome shotgun (WGS) entry which is preliminary data.</text>
</comment>
<dbReference type="PANTHER" id="PTHR30137:SF8">
    <property type="entry name" value="BLR5498 PROTEIN"/>
    <property type="match status" value="1"/>
</dbReference>
<evidence type="ECO:0000259" key="3">
    <source>
        <dbReference type="Pfam" id="PF00296"/>
    </source>
</evidence>
<dbReference type="InterPro" id="IPR011251">
    <property type="entry name" value="Luciferase-like_dom"/>
</dbReference>
<proteinExistence type="predicted"/>
<keyword evidence="2" id="KW-0503">Monooxygenase</keyword>
<accession>A0A972VXE6</accession>
<reference evidence="4" key="1">
    <citation type="submission" date="2020-05" db="EMBL/GenBank/DDBJ databases">
        <title>Sulfur intermediates as new biogeochemical hubs in an aquatic model microbial ecosystem.</title>
        <authorList>
            <person name="Vigneron A."/>
        </authorList>
    </citation>
    <scope>NUCLEOTIDE SEQUENCE</scope>
    <source>
        <strain evidence="4">Bin.250</strain>
    </source>
</reference>